<dbReference type="InterPro" id="IPR006162">
    <property type="entry name" value="Ppantetheine_attach_site"/>
</dbReference>
<dbReference type="PROSITE" id="PS00012">
    <property type="entry name" value="PHOSPHOPANTETHEINE"/>
    <property type="match status" value="1"/>
</dbReference>
<evidence type="ECO:0000313" key="5">
    <source>
        <dbReference type="Proteomes" id="UP000183971"/>
    </source>
</evidence>
<keyword evidence="2" id="KW-0597">Phosphoprotein</keyword>
<protein>
    <recommendedName>
        <fullName evidence="3">Carrier domain-containing protein</fullName>
    </recommendedName>
</protein>
<gene>
    <name evidence="4" type="ORF">FPRO_15807</name>
</gene>
<dbReference type="Proteomes" id="UP000183971">
    <property type="component" value="Unassembled WGS sequence"/>
</dbReference>
<feature type="domain" description="Carrier" evidence="3">
    <location>
        <begin position="284"/>
        <end position="339"/>
    </location>
</feature>
<proteinExistence type="predicted"/>
<evidence type="ECO:0000256" key="1">
    <source>
        <dbReference type="ARBA" id="ARBA00022450"/>
    </source>
</evidence>
<accession>A0A1L7VX59</accession>
<dbReference type="Pfam" id="PF00550">
    <property type="entry name" value="PP-binding"/>
    <property type="match status" value="1"/>
</dbReference>
<dbReference type="GeneID" id="42060662"/>
<dbReference type="AlphaFoldDB" id="A0A1L7VX59"/>
<dbReference type="Gene3D" id="1.10.1200.10">
    <property type="entry name" value="ACP-like"/>
    <property type="match status" value="1"/>
</dbReference>
<evidence type="ECO:0000256" key="2">
    <source>
        <dbReference type="ARBA" id="ARBA00022553"/>
    </source>
</evidence>
<evidence type="ECO:0000313" key="4">
    <source>
        <dbReference type="EMBL" id="CZR45018.1"/>
    </source>
</evidence>
<reference evidence="5" key="1">
    <citation type="journal article" date="2016" name="Genome Biol. Evol.">
        <title>Comparative 'omics' of the Fusarium fujikuroi species complex highlights differences in genetic potential and metabolite synthesis.</title>
        <authorList>
            <person name="Niehaus E.-M."/>
            <person name="Muensterkoetter M."/>
            <person name="Proctor R.H."/>
            <person name="Brown D.W."/>
            <person name="Sharon A."/>
            <person name="Idan Y."/>
            <person name="Oren-Young L."/>
            <person name="Sieber C.M."/>
            <person name="Novak O."/>
            <person name="Pencik A."/>
            <person name="Tarkowska D."/>
            <person name="Hromadova K."/>
            <person name="Freeman S."/>
            <person name="Maymon M."/>
            <person name="Elazar M."/>
            <person name="Youssef S.A."/>
            <person name="El-Shabrawy E.S.M."/>
            <person name="Shalaby A.B.A."/>
            <person name="Houterman P."/>
            <person name="Brock N.L."/>
            <person name="Burkhardt I."/>
            <person name="Tsavkelova E.A."/>
            <person name="Dickschat J.S."/>
            <person name="Galuszka P."/>
            <person name="Gueldener U."/>
            <person name="Tudzynski B."/>
        </authorList>
    </citation>
    <scope>NUCLEOTIDE SEQUENCE [LARGE SCALE GENOMIC DNA]</scope>
    <source>
        <strain evidence="5">ET1</strain>
    </source>
</reference>
<dbReference type="RefSeq" id="XP_031085552.1">
    <property type="nucleotide sequence ID" value="XM_031219833.1"/>
</dbReference>
<dbReference type="InterPro" id="IPR009081">
    <property type="entry name" value="PP-bd_ACP"/>
</dbReference>
<dbReference type="VEuPathDB" id="FungiDB:FPRO_15807"/>
<dbReference type="SUPFAM" id="SSF47336">
    <property type="entry name" value="ACP-like"/>
    <property type="match status" value="1"/>
</dbReference>
<sequence length="357" mass="39807">MRCRHVRLAPTCSARCLTANHASAAGSRKSGVFETPPLRSHHQASRCQNAPNVQRQAQRITTLRAKTRRSCFSSENSMGLSSLEKQTGGSLEDDWLDYDSFNWSQTSTMAQADLDLENTSQNIDPDLKMSNDFMTGMDAHLDEGQWWDDTTPDSNTIFQCRSYGCGHQDHLSYDRSAPSQQRSRKMLEDSLYWLMSPVSETDLHDMLAEVIAGDRHDLITGIRGDIWTYTWQEQPRLWHYLQSEDGSDDATAKEGSNASLKVQLASSVADPDACVALLLGGFTSALCGMLHMKSEELDTNVPVASIGIDSLVAVRVREWFMQQVGVEVSVLKVMSLNTPLLALCKDVLAIWRKQVKA</sequence>
<dbReference type="InterPro" id="IPR036736">
    <property type="entry name" value="ACP-like_sf"/>
</dbReference>
<evidence type="ECO:0000259" key="3">
    <source>
        <dbReference type="Pfam" id="PF00550"/>
    </source>
</evidence>
<keyword evidence="5" id="KW-1185">Reference proteome</keyword>
<organism evidence="4 5">
    <name type="scientific">Fusarium proliferatum (strain ET1)</name>
    <name type="common">Orchid endophyte fungus</name>
    <dbReference type="NCBI Taxonomy" id="1227346"/>
    <lineage>
        <taxon>Eukaryota</taxon>
        <taxon>Fungi</taxon>
        <taxon>Dikarya</taxon>
        <taxon>Ascomycota</taxon>
        <taxon>Pezizomycotina</taxon>
        <taxon>Sordariomycetes</taxon>
        <taxon>Hypocreomycetidae</taxon>
        <taxon>Hypocreales</taxon>
        <taxon>Nectriaceae</taxon>
        <taxon>Fusarium</taxon>
        <taxon>Fusarium fujikuroi species complex</taxon>
    </lineage>
</organism>
<comment type="caution">
    <text evidence="4">The sequence shown here is derived from an EMBL/GenBank/DDBJ whole genome shotgun (WGS) entry which is preliminary data.</text>
</comment>
<keyword evidence="1" id="KW-0596">Phosphopantetheine</keyword>
<dbReference type="EMBL" id="FJOF01000009">
    <property type="protein sequence ID" value="CZR45018.1"/>
    <property type="molecule type" value="Genomic_DNA"/>
</dbReference>
<name>A0A1L7VX59_FUSPR</name>